<feature type="transmembrane region" description="Helical" evidence="2">
    <location>
        <begin position="12"/>
        <end position="35"/>
    </location>
</feature>
<evidence type="ECO:0000313" key="3">
    <source>
        <dbReference type="EMBL" id="MCS5714590.1"/>
    </source>
</evidence>
<keyword evidence="2" id="KW-0472">Membrane</keyword>
<dbReference type="RefSeq" id="WP_259486115.1">
    <property type="nucleotide sequence ID" value="NZ_JANTEZ010000003.1"/>
</dbReference>
<protein>
    <submittedName>
        <fullName evidence="3">Uncharacterized protein</fullName>
    </submittedName>
</protein>
<proteinExistence type="predicted"/>
<gene>
    <name evidence="3" type="ORF">NVV95_08495</name>
</gene>
<feature type="compositionally biased region" description="Basic and acidic residues" evidence="1">
    <location>
        <begin position="159"/>
        <end position="175"/>
    </location>
</feature>
<comment type="caution">
    <text evidence="3">The sequence shown here is derived from an EMBL/GenBank/DDBJ whole genome shotgun (WGS) entry which is preliminary data.</text>
</comment>
<keyword evidence="2" id="KW-0812">Transmembrane</keyword>
<keyword evidence="2" id="KW-1133">Transmembrane helix</keyword>
<organism evidence="3 4">
    <name type="scientific">Herbiconiux gentiana</name>
    <dbReference type="NCBI Taxonomy" id="2970912"/>
    <lineage>
        <taxon>Bacteria</taxon>
        <taxon>Bacillati</taxon>
        <taxon>Actinomycetota</taxon>
        <taxon>Actinomycetes</taxon>
        <taxon>Micrococcales</taxon>
        <taxon>Microbacteriaceae</taxon>
        <taxon>Herbiconiux</taxon>
    </lineage>
</organism>
<feature type="region of interest" description="Disordered" evidence="1">
    <location>
        <begin position="145"/>
        <end position="190"/>
    </location>
</feature>
<feature type="transmembrane region" description="Helical" evidence="2">
    <location>
        <begin position="55"/>
        <end position="74"/>
    </location>
</feature>
<evidence type="ECO:0000256" key="1">
    <source>
        <dbReference type="SAM" id="MobiDB-lite"/>
    </source>
</evidence>
<sequence>MSLEKSTRMRLVWWIVILLTALIAGAMGGLAICWVNSEADNPVVGWFGGWIKSPGAAVLGAVVAAGIGLAGISLQLTASRERDADAGWWQSFEWASDRGVPRNPTELSLSYEAAVDTLNALATAARTEIQRNAVGGVVDELLRSRGGEKLGNDSSTTNRRGESLASDDRMPDDTPRVSAESVQEVDESNLEGASSAVLRYALQQAGTAAESRRANASAYKTEVLRALKHQYGEVLPLRAAQAGDAIVRTVNRELVVEIKWSHGATLNLSDRPLSKEVEVVISNVEILILPPGVNGVVWTPKDASFALRRELDAIQ</sequence>
<reference evidence="3" key="1">
    <citation type="submission" date="2022-08" db="EMBL/GenBank/DDBJ databases">
        <authorList>
            <person name="Deng Y."/>
            <person name="Han X.-F."/>
            <person name="Zhang Y.-Q."/>
        </authorList>
    </citation>
    <scope>NUCLEOTIDE SEQUENCE</scope>
    <source>
        <strain evidence="3">CPCC 205716</strain>
    </source>
</reference>
<evidence type="ECO:0000313" key="4">
    <source>
        <dbReference type="Proteomes" id="UP001165580"/>
    </source>
</evidence>
<accession>A0ABT2GEG0</accession>
<dbReference type="Proteomes" id="UP001165580">
    <property type="component" value="Unassembled WGS sequence"/>
</dbReference>
<keyword evidence="4" id="KW-1185">Reference proteome</keyword>
<evidence type="ECO:0000256" key="2">
    <source>
        <dbReference type="SAM" id="Phobius"/>
    </source>
</evidence>
<name>A0ABT2GEG0_9MICO</name>
<dbReference type="EMBL" id="JANTEZ010000003">
    <property type="protein sequence ID" value="MCS5714590.1"/>
    <property type="molecule type" value="Genomic_DNA"/>
</dbReference>